<dbReference type="PANTHER" id="PTHR11183">
    <property type="entry name" value="GLYCOGENIN SUBFAMILY MEMBER"/>
    <property type="match status" value="1"/>
</dbReference>
<accession>A0A0D3ILL6</accession>
<dbReference type="InterPro" id="IPR050587">
    <property type="entry name" value="GNT1/Glycosyltrans_8"/>
</dbReference>
<evidence type="ECO:0000313" key="2">
    <source>
        <dbReference type="Proteomes" id="UP000013827"/>
    </source>
</evidence>
<dbReference type="AlphaFoldDB" id="A0A0D3ILL6"/>
<dbReference type="EnsemblProtists" id="EOD12151">
    <property type="protein sequence ID" value="EOD12151"/>
    <property type="gene ID" value="EMIHUDRAFT_213945"/>
</dbReference>
<proteinExistence type="predicted"/>
<dbReference type="RefSeq" id="XP_005764580.1">
    <property type="nucleotide sequence ID" value="XM_005764523.1"/>
</dbReference>
<dbReference type="Gene3D" id="3.90.550.10">
    <property type="entry name" value="Spore Coat Polysaccharide Biosynthesis Protein SpsA, Chain A"/>
    <property type="match status" value="1"/>
</dbReference>
<dbReference type="HOGENOM" id="CLU_1380362_0_0_1"/>
<protein>
    <recommendedName>
        <fullName evidence="3">Nucleotide-diphospho-sugar transferase domain-containing protein</fullName>
    </recommendedName>
</protein>
<dbReference type="STRING" id="2903.R1DMV1"/>
<evidence type="ECO:0008006" key="3">
    <source>
        <dbReference type="Google" id="ProtNLM"/>
    </source>
</evidence>
<organism evidence="1 2">
    <name type="scientific">Emiliania huxleyi (strain CCMP1516)</name>
    <dbReference type="NCBI Taxonomy" id="280463"/>
    <lineage>
        <taxon>Eukaryota</taxon>
        <taxon>Haptista</taxon>
        <taxon>Haptophyta</taxon>
        <taxon>Prymnesiophyceae</taxon>
        <taxon>Isochrysidales</taxon>
        <taxon>Noelaerhabdaceae</taxon>
        <taxon>Emiliania</taxon>
    </lineage>
</organism>
<dbReference type="Proteomes" id="UP000013827">
    <property type="component" value="Unassembled WGS sequence"/>
</dbReference>
<reference evidence="1" key="2">
    <citation type="submission" date="2024-10" db="UniProtKB">
        <authorList>
            <consortium name="EnsemblProtists"/>
        </authorList>
    </citation>
    <scope>IDENTIFICATION</scope>
</reference>
<name>A0A0D3ILL6_EMIH1</name>
<dbReference type="SUPFAM" id="SSF53448">
    <property type="entry name" value="Nucleotide-diphospho-sugar transferases"/>
    <property type="match status" value="1"/>
</dbReference>
<keyword evidence="2" id="KW-1185">Reference proteome</keyword>
<reference evidence="2" key="1">
    <citation type="journal article" date="2013" name="Nature">
        <title>Pan genome of the phytoplankton Emiliania underpins its global distribution.</title>
        <authorList>
            <person name="Read B.A."/>
            <person name="Kegel J."/>
            <person name="Klute M.J."/>
            <person name="Kuo A."/>
            <person name="Lefebvre S.C."/>
            <person name="Maumus F."/>
            <person name="Mayer C."/>
            <person name="Miller J."/>
            <person name="Monier A."/>
            <person name="Salamov A."/>
            <person name="Young J."/>
            <person name="Aguilar M."/>
            <person name="Claverie J.M."/>
            <person name="Frickenhaus S."/>
            <person name="Gonzalez K."/>
            <person name="Herman E.K."/>
            <person name="Lin Y.C."/>
            <person name="Napier J."/>
            <person name="Ogata H."/>
            <person name="Sarno A.F."/>
            <person name="Shmutz J."/>
            <person name="Schroeder D."/>
            <person name="de Vargas C."/>
            <person name="Verret F."/>
            <person name="von Dassow P."/>
            <person name="Valentin K."/>
            <person name="Van de Peer Y."/>
            <person name="Wheeler G."/>
            <person name="Dacks J.B."/>
            <person name="Delwiche C.F."/>
            <person name="Dyhrman S.T."/>
            <person name="Glockner G."/>
            <person name="John U."/>
            <person name="Richards T."/>
            <person name="Worden A.Z."/>
            <person name="Zhang X."/>
            <person name="Grigoriev I.V."/>
            <person name="Allen A.E."/>
            <person name="Bidle K."/>
            <person name="Borodovsky M."/>
            <person name="Bowler C."/>
            <person name="Brownlee C."/>
            <person name="Cock J.M."/>
            <person name="Elias M."/>
            <person name="Gladyshev V.N."/>
            <person name="Groth M."/>
            <person name="Guda C."/>
            <person name="Hadaegh A."/>
            <person name="Iglesias-Rodriguez M.D."/>
            <person name="Jenkins J."/>
            <person name="Jones B.M."/>
            <person name="Lawson T."/>
            <person name="Leese F."/>
            <person name="Lindquist E."/>
            <person name="Lobanov A."/>
            <person name="Lomsadze A."/>
            <person name="Malik S.B."/>
            <person name="Marsh M.E."/>
            <person name="Mackinder L."/>
            <person name="Mock T."/>
            <person name="Mueller-Roeber B."/>
            <person name="Pagarete A."/>
            <person name="Parker M."/>
            <person name="Probert I."/>
            <person name="Quesneville H."/>
            <person name="Raines C."/>
            <person name="Rensing S.A."/>
            <person name="Riano-Pachon D.M."/>
            <person name="Richier S."/>
            <person name="Rokitta S."/>
            <person name="Shiraiwa Y."/>
            <person name="Soanes D.M."/>
            <person name="van der Giezen M."/>
            <person name="Wahlund T.M."/>
            <person name="Williams B."/>
            <person name="Wilson W."/>
            <person name="Wolfe G."/>
            <person name="Wurch L.L."/>
        </authorList>
    </citation>
    <scope>NUCLEOTIDE SEQUENCE</scope>
</reference>
<sequence>MTEMGASLWPTQPVDPPAWASAMHKQAFNKLRALELTHYSRVIFVDNDVMLRANVDHLAFHPAPAAVWFPVNGSSGGMTTFNSGVMILAPDLRILRSLQVAIAAPRPPLSESDGDDGSDQELLFHATSRNWTWSVLPVAYNTHRAMCLSNASWADVRILHAIHGYDGKIPPPYRDHIAKYGTRRSPSWERGVAENWYT</sequence>
<dbReference type="KEGG" id="ehx:EMIHUDRAFT_213945"/>
<dbReference type="InterPro" id="IPR029044">
    <property type="entry name" value="Nucleotide-diphossugar_trans"/>
</dbReference>
<dbReference type="PaxDb" id="2903-EOD12151"/>
<evidence type="ECO:0000313" key="1">
    <source>
        <dbReference type="EnsemblProtists" id="EOD12151"/>
    </source>
</evidence>
<dbReference type="GeneID" id="17258272"/>